<dbReference type="EMBL" id="PDJG01000001">
    <property type="protein sequence ID" value="PFG32208.1"/>
    <property type="molecule type" value="Genomic_DNA"/>
</dbReference>
<dbReference type="SMART" id="SM00487">
    <property type="entry name" value="DEXDc"/>
    <property type="match status" value="1"/>
</dbReference>
<keyword evidence="5" id="KW-0067">ATP-binding</keyword>
<organism evidence="12 14">
    <name type="scientific">Sanguibacter antarcticus</name>
    <dbReference type="NCBI Taxonomy" id="372484"/>
    <lineage>
        <taxon>Bacteria</taxon>
        <taxon>Bacillati</taxon>
        <taxon>Actinomycetota</taxon>
        <taxon>Actinomycetes</taxon>
        <taxon>Micrococcales</taxon>
        <taxon>Sanguibacteraceae</taxon>
        <taxon>Sanguibacter</taxon>
    </lineage>
</organism>
<keyword evidence="2" id="KW-0547">Nucleotide-binding</keyword>
<name>A0A2A9DZT5_9MICO</name>
<accession>A0A2A9DZT5</accession>
<dbReference type="InterPro" id="IPR032438">
    <property type="entry name" value="ERCC3_RAD25_C"/>
</dbReference>
<dbReference type="PRINTS" id="PR00851">
    <property type="entry name" value="XRODRMPGMNTB"/>
</dbReference>
<dbReference type="Pfam" id="PF13625">
    <property type="entry name" value="Helicase_C_3"/>
    <property type="match status" value="1"/>
</dbReference>
<dbReference type="GO" id="GO:0016787">
    <property type="term" value="F:hydrolase activity"/>
    <property type="evidence" value="ECO:0007669"/>
    <property type="project" value="UniProtKB-KW"/>
</dbReference>
<dbReference type="EC" id="5.6.2.4" evidence="8"/>
<dbReference type="GO" id="GO:0005524">
    <property type="term" value="F:ATP binding"/>
    <property type="evidence" value="ECO:0007669"/>
    <property type="project" value="UniProtKB-KW"/>
</dbReference>
<dbReference type="OrthoDB" id="3713880at2"/>
<dbReference type="InterPro" id="IPR027417">
    <property type="entry name" value="P-loop_NTPase"/>
</dbReference>
<dbReference type="InterPro" id="IPR014001">
    <property type="entry name" value="Helicase_ATP-bd"/>
</dbReference>
<dbReference type="CDD" id="cd18789">
    <property type="entry name" value="SF2_C_XPB"/>
    <property type="match status" value="1"/>
</dbReference>
<evidence type="ECO:0000256" key="6">
    <source>
        <dbReference type="ARBA" id="ARBA00023235"/>
    </source>
</evidence>
<keyword evidence="3" id="KW-0378">Hydrolase</keyword>
<evidence type="ECO:0000256" key="8">
    <source>
        <dbReference type="ARBA" id="ARBA00034808"/>
    </source>
</evidence>
<evidence type="ECO:0000313" key="12">
    <source>
        <dbReference type="EMBL" id="PFG32208.1"/>
    </source>
</evidence>
<evidence type="ECO:0000313" key="13">
    <source>
        <dbReference type="EMBL" id="PFG35325.1"/>
    </source>
</evidence>
<evidence type="ECO:0000259" key="10">
    <source>
        <dbReference type="PROSITE" id="PS51192"/>
    </source>
</evidence>
<dbReference type="SUPFAM" id="SSF52540">
    <property type="entry name" value="P-loop containing nucleoside triphosphate hydrolases"/>
    <property type="match status" value="2"/>
</dbReference>
<dbReference type="EMBL" id="PDJG01000001">
    <property type="protein sequence ID" value="PFG35325.1"/>
    <property type="molecule type" value="Genomic_DNA"/>
</dbReference>
<reference evidence="12 14" key="1">
    <citation type="submission" date="2017-10" db="EMBL/GenBank/DDBJ databases">
        <title>Sequencing the genomes of 1000 actinobacteria strains.</title>
        <authorList>
            <person name="Klenk H.-P."/>
        </authorList>
    </citation>
    <scope>NUCLEOTIDE SEQUENCE [LARGE SCALE GENOMIC DNA]</scope>
    <source>
        <strain evidence="12 14">DSM 18966</strain>
    </source>
</reference>
<feature type="domain" description="Helicase ATP-binding" evidence="10">
    <location>
        <begin position="197"/>
        <end position="351"/>
    </location>
</feature>
<dbReference type="Pfam" id="PF16203">
    <property type="entry name" value="ERCC3_RAD25_C"/>
    <property type="match status" value="1"/>
</dbReference>
<dbReference type="PANTHER" id="PTHR11274:SF0">
    <property type="entry name" value="GENERAL TRANSCRIPTION AND DNA REPAIR FACTOR IIH HELICASE SUBUNIT XPB"/>
    <property type="match status" value="1"/>
</dbReference>
<evidence type="ECO:0000256" key="9">
    <source>
        <dbReference type="ARBA" id="ARBA00048988"/>
    </source>
</evidence>
<evidence type="ECO:0000256" key="4">
    <source>
        <dbReference type="ARBA" id="ARBA00022806"/>
    </source>
</evidence>
<dbReference type="PANTHER" id="PTHR11274">
    <property type="entry name" value="RAD25/XP-B DNA REPAIR HELICASE"/>
    <property type="match status" value="1"/>
</dbReference>
<dbReference type="GO" id="GO:0043138">
    <property type="term" value="F:3'-5' DNA helicase activity"/>
    <property type="evidence" value="ECO:0007669"/>
    <property type="project" value="UniProtKB-EC"/>
</dbReference>
<dbReference type="Proteomes" id="UP000225548">
    <property type="component" value="Unassembled WGS sequence"/>
</dbReference>
<dbReference type="InterPro" id="IPR032830">
    <property type="entry name" value="XPB/Ssl2_N"/>
</dbReference>
<evidence type="ECO:0000256" key="7">
    <source>
        <dbReference type="ARBA" id="ARBA00034617"/>
    </source>
</evidence>
<sequence>MTDGPLIVQSDKTLLLEVDHPRADAARRAIAPFAELERAPEHMHTYRLTPLGLWNARAAGHDAEQVVAVLLEFSRYTVPHALLVDVAETMSRYGRLQLTTHPVHGLVLQATDRAVLAEVMKSKRTAGLFGDRLDEDTVVVHPSERGNVKQVLLKLGWPAEDLAGYVDGEKHAIDLSPTDPAKDDKPWEMRPYQRHAIDGFWHGGSGVVVLPCGAGKTIVGAGAMAKSGTTTLILVTNTVSARQWRDELLRRTTLTDEEIGEYSGARKDVRPVTIATYQVLTTKRKGVYTHLELLDARDWGLVIYDEVHLLPAPIFRMTANLQARRRLGLTATLVREDGREDEVFSLIGPKRYDAPWKDIEAQGYIAPADCVEVRHTMPERDRMLYATAEPEDKYRLAACAPGKMRIVEQLVAKHEGEPTLVIGQYLDQLEELGEHLGAPVITGATTVRERQRLFEAFRTGEITKLVVSKVANFSIDLPEASVAIQVSGSFGSRQEEAQRLGRVMRPKADGRTAHFYAVVSRDTVDQDFAAHRQRFLAEQGYAYRIVDAEDLEGLAEADGPAGQA</sequence>
<dbReference type="Gene3D" id="3.40.50.300">
    <property type="entry name" value="P-loop containing nucleotide triphosphate hydrolases"/>
    <property type="match status" value="2"/>
</dbReference>
<dbReference type="InterPro" id="IPR006935">
    <property type="entry name" value="Helicase/UvrB_N"/>
</dbReference>
<dbReference type="PROSITE" id="PS51192">
    <property type="entry name" value="HELICASE_ATP_BIND_1"/>
    <property type="match status" value="1"/>
</dbReference>
<dbReference type="NCBIfam" id="NF045503">
    <property type="entry name" value="repair_heli_XPB"/>
    <property type="match status" value="1"/>
</dbReference>
<dbReference type="SMART" id="SM00490">
    <property type="entry name" value="HELICc"/>
    <property type="match status" value="1"/>
</dbReference>
<dbReference type="GO" id="GO:0003677">
    <property type="term" value="F:DNA binding"/>
    <property type="evidence" value="ECO:0007669"/>
    <property type="project" value="InterPro"/>
</dbReference>
<comment type="similarity">
    <text evidence="1">Belongs to the helicase family. RAD25/XPB subfamily.</text>
</comment>
<dbReference type="PROSITE" id="PS51194">
    <property type="entry name" value="HELICASE_CTER"/>
    <property type="match status" value="1"/>
</dbReference>
<evidence type="ECO:0000256" key="2">
    <source>
        <dbReference type="ARBA" id="ARBA00022741"/>
    </source>
</evidence>
<dbReference type="AlphaFoldDB" id="A0A2A9DZT5"/>
<evidence type="ECO:0000256" key="3">
    <source>
        <dbReference type="ARBA" id="ARBA00022801"/>
    </source>
</evidence>
<dbReference type="RefSeq" id="WP_098453612.1">
    <property type="nucleotide sequence ID" value="NZ_PDJG01000001.1"/>
</dbReference>
<evidence type="ECO:0000313" key="14">
    <source>
        <dbReference type="Proteomes" id="UP000225548"/>
    </source>
</evidence>
<comment type="caution">
    <text evidence="12">The sequence shown here is derived from an EMBL/GenBank/DDBJ whole genome shotgun (WGS) entry which is preliminary data.</text>
</comment>
<gene>
    <name evidence="12" type="ORF">ATL42_0027</name>
    <name evidence="13" type="ORF">ATL42_3270</name>
</gene>
<comment type="catalytic activity">
    <reaction evidence="7">
        <text>Couples ATP hydrolysis with the unwinding of duplex DNA by translocating in the 3'-5' direction.</text>
        <dbReference type="EC" id="5.6.2.4"/>
    </reaction>
</comment>
<feature type="domain" description="Helicase C-terminal" evidence="11">
    <location>
        <begin position="406"/>
        <end position="552"/>
    </location>
</feature>
<evidence type="ECO:0000259" key="11">
    <source>
        <dbReference type="PROSITE" id="PS51194"/>
    </source>
</evidence>
<comment type="catalytic activity">
    <reaction evidence="9">
        <text>ATP + H2O = ADP + phosphate + H(+)</text>
        <dbReference type="Rhea" id="RHEA:13065"/>
        <dbReference type="ChEBI" id="CHEBI:15377"/>
        <dbReference type="ChEBI" id="CHEBI:15378"/>
        <dbReference type="ChEBI" id="CHEBI:30616"/>
        <dbReference type="ChEBI" id="CHEBI:43474"/>
        <dbReference type="ChEBI" id="CHEBI:456216"/>
        <dbReference type="EC" id="5.6.2.4"/>
    </reaction>
</comment>
<keyword evidence="4" id="KW-0347">Helicase</keyword>
<evidence type="ECO:0000256" key="1">
    <source>
        <dbReference type="ARBA" id="ARBA00006637"/>
    </source>
</evidence>
<dbReference type="InterPro" id="IPR001650">
    <property type="entry name" value="Helicase_C-like"/>
</dbReference>
<proteinExistence type="inferred from homology"/>
<keyword evidence="14" id="KW-1185">Reference proteome</keyword>
<evidence type="ECO:0000256" key="5">
    <source>
        <dbReference type="ARBA" id="ARBA00022840"/>
    </source>
</evidence>
<dbReference type="Pfam" id="PF04851">
    <property type="entry name" value="ResIII"/>
    <property type="match status" value="1"/>
</dbReference>
<protein>
    <recommendedName>
        <fullName evidence="8">DNA 3'-5' helicase</fullName>
        <ecNumber evidence="8">5.6.2.4</ecNumber>
    </recommendedName>
</protein>
<dbReference type="InterPro" id="IPR050615">
    <property type="entry name" value="ATP-dep_DNA_Helicase"/>
</dbReference>
<keyword evidence="6" id="KW-0413">Isomerase</keyword>